<evidence type="ECO:0000313" key="3">
    <source>
        <dbReference type="Proteomes" id="UP001152321"/>
    </source>
</evidence>
<dbReference type="GO" id="GO:0032259">
    <property type="term" value="P:methylation"/>
    <property type="evidence" value="ECO:0007669"/>
    <property type="project" value="UniProtKB-KW"/>
</dbReference>
<keyword evidence="1" id="KW-1133">Transmembrane helix</keyword>
<comment type="caution">
    <text evidence="2">The sequence shown here is derived from an EMBL/GenBank/DDBJ whole genome shotgun (WGS) entry which is preliminary data.</text>
</comment>
<feature type="transmembrane region" description="Helical" evidence="1">
    <location>
        <begin position="185"/>
        <end position="204"/>
    </location>
</feature>
<evidence type="ECO:0000256" key="1">
    <source>
        <dbReference type="SAM" id="Phobius"/>
    </source>
</evidence>
<keyword evidence="2" id="KW-0808">Transferase</keyword>
<dbReference type="SUPFAM" id="SSF53335">
    <property type="entry name" value="S-adenosyl-L-methionine-dependent methyltransferases"/>
    <property type="match status" value="1"/>
</dbReference>
<sequence length="270" mass="30848">MTDFHYKDGINFSVQKEKVSYPAAANDEYFGFEDKSFWFQHRNLIIAEVLKKYQDRKCQVIDLGGGNGFVAQKIKSMGYPVTLVEAGGGVYNAKRRGIDNLYCVNLLDYQSSESEVCVGLFDVVEHFSNSQVLFSKISENIPGASILMMTVPAYKWLWSEEDDIAGHFTRYTKTRLKDELNRNGYEILFCSYFFSLLILPIALFRSFPYQLKKAFDKKIGARLLSTESAHVGFFQKIIRAMLKWEIWCISRGIAIPFGGSIVVIAKKKKV</sequence>
<organism evidence="2 3">
    <name type="scientific">Bdellovibrio svalbardensis</name>
    <dbReference type="NCBI Taxonomy" id="2972972"/>
    <lineage>
        <taxon>Bacteria</taxon>
        <taxon>Pseudomonadati</taxon>
        <taxon>Bdellovibrionota</taxon>
        <taxon>Bdellovibrionia</taxon>
        <taxon>Bdellovibrionales</taxon>
        <taxon>Pseudobdellovibrionaceae</taxon>
        <taxon>Bdellovibrio</taxon>
    </lineage>
</organism>
<name>A0ABT6DN42_9BACT</name>
<dbReference type="GO" id="GO:0008168">
    <property type="term" value="F:methyltransferase activity"/>
    <property type="evidence" value="ECO:0007669"/>
    <property type="project" value="UniProtKB-KW"/>
</dbReference>
<feature type="transmembrane region" description="Helical" evidence="1">
    <location>
        <begin position="244"/>
        <end position="265"/>
    </location>
</feature>
<dbReference type="Proteomes" id="UP001152321">
    <property type="component" value="Unassembled WGS sequence"/>
</dbReference>
<dbReference type="EMBL" id="JANRMI010000004">
    <property type="protein sequence ID" value="MDG0817339.1"/>
    <property type="molecule type" value="Genomic_DNA"/>
</dbReference>
<keyword evidence="3" id="KW-1185">Reference proteome</keyword>
<evidence type="ECO:0000313" key="2">
    <source>
        <dbReference type="EMBL" id="MDG0817339.1"/>
    </source>
</evidence>
<dbReference type="RefSeq" id="WP_277578817.1">
    <property type="nucleotide sequence ID" value="NZ_JANRMI010000004.1"/>
</dbReference>
<gene>
    <name evidence="2" type="ORF">NWE73_13240</name>
</gene>
<keyword evidence="1" id="KW-0472">Membrane</keyword>
<keyword evidence="1" id="KW-0812">Transmembrane</keyword>
<accession>A0ABT6DN42</accession>
<proteinExistence type="predicted"/>
<protein>
    <submittedName>
        <fullName evidence="2">Class I SAM-dependent methyltransferase</fullName>
    </submittedName>
</protein>
<keyword evidence="2" id="KW-0489">Methyltransferase</keyword>
<dbReference type="InterPro" id="IPR029063">
    <property type="entry name" value="SAM-dependent_MTases_sf"/>
</dbReference>
<dbReference type="Gene3D" id="3.40.50.150">
    <property type="entry name" value="Vaccinia Virus protein VP39"/>
    <property type="match status" value="1"/>
</dbReference>
<reference evidence="2" key="1">
    <citation type="submission" date="2022-08" db="EMBL/GenBank/DDBJ databases">
        <title>Novel Bdellovibrio Species Isolated from Svalbard: Designation Bdellovibrio svalbardensis.</title>
        <authorList>
            <person name="Mitchell R.J."/>
            <person name="Choi S.Y."/>
        </authorList>
    </citation>
    <scope>NUCLEOTIDE SEQUENCE</scope>
    <source>
        <strain evidence="2">PAP01</strain>
    </source>
</reference>
<dbReference type="Pfam" id="PF13489">
    <property type="entry name" value="Methyltransf_23"/>
    <property type="match status" value="1"/>
</dbReference>